<evidence type="ECO:0000256" key="1">
    <source>
        <dbReference type="ARBA" id="ARBA00022729"/>
    </source>
</evidence>
<gene>
    <name evidence="4" type="ORF">CBP31_04115</name>
</gene>
<proteinExistence type="predicted"/>
<evidence type="ECO:0000256" key="2">
    <source>
        <dbReference type="SAM" id="SignalP"/>
    </source>
</evidence>
<dbReference type="EMBL" id="CP021377">
    <property type="protein sequence ID" value="ART81913.1"/>
    <property type="molecule type" value="Genomic_DNA"/>
</dbReference>
<dbReference type="SUPFAM" id="SSF56925">
    <property type="entry name" value="OMPA-like"/>
    <property type="match status" value="1"/>
</dbReference>
<dbReference type="KEGG" id="opf:CBP31_04115"/>
<feature type="signal peptide" evidence="2">
    <location>
        <begin position="1"/>
        <end position="28"/>
    </location>
</feature>
<reference evidence="4 5" key="1">
    <citation type="journal article" date="2014" name="Int. J. Syst. Evol. Microbiol.">
        <title>Oceanisphaera profunda sp. nov., a marine bacterium isolated from deep-sea sediment, and emended description of the genus Oceanisphaera.</title>
        <authorList>
            <person name="Xu Z."/>
            <person name="Zhang X.Y."/>
            <person name="Su H.N."/>
            <person name="Yu Z.C."/>
            <person name="Liu C."/>
            <person name="Li H."/>
            <person name="Chen X.L."/>
            <person name="Song X.Y."/>
            <person name="Xie B.B."/>
            <person name="Qin Q.L."/>
            <person name="Zhou B.C."/>
            <person name="Shi M."/>
            <person name="Huang Y."/>
            <person name="Zhang Y.Z."/>
        </authorList>
    </citation>
    <scope>NUCLEOTIDE SEQUENCE [LARGE SCALE GENOMIC DNA]</scope>
    <source>
        <strain evidence="4 5">SM1222</strain>
    </source>
</reference>
<dbReference type="Pfam" id="PF13505">
    <property type="entry name" value="OMP_b-brl"/>
    <property type="match status" value="1"/>
</dbReference>
<organism evidence="4 5">
    <name type="scientific">Oceanisphaera profunda</name>
    <dbReference type="NCBI Taxonomy" id="1416627"/>
    <lineage>
        <taxon>Bacteria</taxon>
        <taxon>Pseudomonadati</taxon>
        <taxon>Pseudomonadota</taxon>
        <taxon>Gammaproteobacteria</taxon>
        <taxon>Aeromonadales</taxon>
        <taxon>Aeromonadaceae</taxon>
        <taxon>Oceanisphaera</taxon>
    </lineage>
</organism>
<dbReference type="AlphaFoldDB" id="A0A1Y0D313"/>
<accession>A0A1Y0D313</accession>
<dbReference type="InterPro" id="IPR006315">
    <property type="entry name" value="OM_autotransptr_brl_dom"/>
</dbReference>
<sequence length="179" mass="19477">MFKKLAFKKLTTVSLAVAALSFGSQAMAEHYVGGNISAMNVENSWNGAEADLVALYARLGTEFTENFSGEIRVGTGLDDDKVNGNKVELNYFYGAYVRGTIPIADAFYPYAIVGATRAELEESSLGQSIKGSGTDISFGVGADIRLTSNTDLNIEYMNYYDKNDISVNGLSLGFTYRFY</sequence>
<keyword evidence="1 2" id="KW-0732">Signal</keyword>
<evidence type="ECO:0000259" key="3">
    <source>
        <dbReference type="Pfam" id="PF13505"/>
    </source>
</evidence>
<evidence type="ECO:0000313" key="5">
    <source>
        <dbReference type="Proteomes" id="UP000243937"/>
    </source>
</evidence>
<dbReference type="GO" id="GO:0019867">
    <property type="term" value="C:outer membrane"/>
    <property type="evidence" value="ECO:0007669"/>
    <property type="project" value="InterPro"/>
</dbReference>
<keyword evidence="5" id="KW-1185">Reference proteome</keyword>
<dbReference type="Gene3D" id="2.40.160.20">
    <property type="match status" value="1"/>
</dbReference>
<dbReference type="OrthoDB" id="5901526at2"/>
<feature type="domain" description="Outer membrane protein beta-barrel" evidence="3">
    <location>
        <begin position="15"/>
        <end position="178"/>
    </location>
</feature>
<feature type="chain" id="PRO_5012778854" description="Outer membrane protein beta-barrel domain-containing protein" evidence="2">
    <location>
        <begin position="29"/>
        <end position="179"/>
    </location>
</feature>
<evidence type="ECO:0000313" key="4">
    <source>
        <dbReference type="EMBL" id="ART81913.1"/>
    </source>
</evidence>
<dbReference type="RefSeq" id="WP_087035001.1">
    <property type="nucleotide sequence ID" value="NZ_CP021377.1"/>
</dbReference>
<dbReference type="InterPro" id="IPR011250">
    <property type="entry name" value="OMP/PagP_B-barrel"/>
</dbReference>
<dbReference type="Proteomes" id="UP000243937">
    <property type="component" value="Chromosome"/>
</dbReference>
<dbReference type="NCBIfam" id="TIGR01414">
    <property type="entry name" value="autotrans_barl"/>
    <property type="match status" value="1"/>
</dbReference>
<protein>
    <recommendedName>
        <fullName evidence="3">Outer membrane protein beta-barrel domain-containing protein</fullName>
    </recommendedName>
</protein>
<dbReference type="InterPro" id="IPR027385">
    <property type="entry name" value="Beta-barrel_OMP"/>
</dbReference>
<name>A0A1Y0D313_9GAMM</name>